<dbReference type="InterPro" id="IPR011029">
    <property type="entry name" value="DEATH-like_dom_sf"/>
</dbReference>
<dbReference type="AlphaFoldDB" id="A0A974CHC2"/>
<keyword evidence="6" id="KW-0067">ATP-binding</keyword>
<dbReference type="EMBL" id="CM004478">
    <property type="protein sequence ID" value="OCT73342.1"/>
    <property type="molecule type" value="Genomic_DNA"/>
</dbReference>
<protein>
    <recommendedName>
        <fullName evidence="7">NACHT domain-containing protein</fullName>
    </recommendedName>
</protein>
<dbReference type="PANTHER" id="PTHR24106">
    <property type="entry name" value="NACHT, LRR AND CARD DOMAINS-CONTAINING"/>
    <property type="match status" value="1"/>
</dbReference>
<dbReference type="PROSITE" id="PS50837">
    <property type="entry name" value="NACHT"/>
    <property type="match status" value="1"/>
</dbReference>
<evidence type="ECO:0000313" key="8">
    <source>
        <dbReference type="EMBL" id="OCT73342.1"/>
    </source>
</evidence>
<feature type="domain" description="NACHT" evidence="7">
    <location>
        <begin position="241"/>
        <end position="371"/>
    </location>
</feature>
<dbReference type="OMA" id="YIICTAM"/>
<dbReference type="Proteomes" id="UP000694892">
    <property type="component" value="Chromosome 7L"/>
</dbReference>
<dbReference type="Pfam" id="PF17776">
    <property type="entry name" value="NLRC4_HD2"/>
    <property type="match status" value="1"/>
</dbReference>
<dbReference type="Gene3D" id="3.80.10.10">
    <property type="entry name" value="Ribonuclease Inhibitor"/>
    <property type="match status" value="1"/>
</dbReference>
<keyword evidence="5" id="KW-0547">Nucleotide-binding</keyword>
<dbReference type="GO" id="GO:0005737">
    <property type="term" value="C:cytoplasm"/>
    <property type="evidence" value="ECO:0007669"/>
    <property type="project" value="UniProtKB-SubCell"/>
</dbReference>
<keyword evidence="3" id="KW-0433">Leucine-rich repeat</keyword>
<dbReference type="InterPro" id="IPR007111">
    <property type="entry name" value="NACHT_NTPase"/>
</dbReference>
<evidence type="ECO:0000256" key="5">
    <source>
        <dbReference type="ARBA" id="ARBA00022741"/>
    </source>
</evidence>
<dbReference type="GO" id="GO:0005524">
    <property type="term" value="F:ATP binding"/>
    <property type="evidence" value="ECO:0007669"/>
    <property type="project" value="UniProtKB-KW"/>
</dbReference>
<dbReference type="Pfam" id="PF05729">
    <property type="entry name" value="NACHT"/>
    <property type="match status" value="1"/>
</dbReference>
<evidence type="ECO:0000256" key="3">
    <source>
        <dbReference type="ARBA" id="ARBA00022614"/>
    </source>
</evidence>
<dbReference type="SMART" id="SM00368">
    <property type="entry name" value="LRR_RI"/>
    <property type="match status" value="5"/>
</dbReference>
<dbReference type="InterPro" id="IPR032675">
    <property type="entry name" value="LRR_dom_sf"/>
</dbReference>
<comment type="subcellular location">
    <subcellularLocation>
        <location evidence="1">Cytoplasm</location>
    </subcellularLocation>
</comment>
<evidence type="ECO:0000313" key="9">
    <source>
        <dbReference type="Proteomes" id="UP000694892"/>
    </source>
</evidence>
<reference evidence="9" key="1">
    <citation type="journal article" date="2016" name="Nature">
        <title>Genome evolution in the allotetraploid frog Xenopus laevis.</title>
        <authorList>
            <person name="Session A.M."/>
            <person name="Uno Y."/>
            <person name="Kwon T."/>
            <person name="Chapman J.A."/>
            <person name="Toyoda A."/>
            <person name="Takahashi S."/>
            <person name="Fukui A."/>
            <person name="Hikosaka A."/>
            <person name="Suzuki A."/>
            <person name="Kondo M."/>
            <person name="van Heeringen S.J."/>
            <person name="Quigley I."/>
            <person name="Heinz S."/>
            <person name="Ogino H."/>
            <person name="Ochi H."/>
            <person name="Hellsten U."/>
            <person name="Lyons J.B."/>
            <person name="Simakov O."/>
            <person name="Putnam N."/>
            <person name="Stites J."/>
            <person name="Kuroki Y."/>
            <person name="Tanaka T."/>
            <person name="Michiue T."/>
            <person name="Watanabe M."/>
            <person name="Bogdanovic O."/>
            <person name="Lister R."/>
            <person name="Georgiou G."/>
            <person name="Paranjpe S.S."/>
            <person name="van Kruijsbergen I."/>
            <person name="Shu S."/>
            <person name="Carlson J."/>
            <person name="Kinoshita T."/>
            <person name="Ohta Y."/>
            <person name="Mawaribuchi S."/>
            <person name="Jenkins J."/>
            <person name="Grimwood J."/>
            <person name="Schmutz J."/>
            <person name="Mitros T."/>
            <person name="Mozaffari S.V."/>
            <person name="Suzuki Y."/>
            <person name="Haramoto Y."/>
            <person name="Yamamoto T.S."/>
            <person name="Takagi C."/>
            <person name="Heald R."/>
            <person name="Miller K."/>
            <person name="Haudenschild C."/>
            <person name="Kitzman J."/>
            <person name="Nakayama T."/>
            <person name="Izutsu Y."/>
            <person name="Robert J."/>
            <person name="Fortriede J."/>
            <person name="Burns K."/>
            <person name="Lotay V."/>
            <person name="Karimi K."/>
            <person name="Yasuoka Y."/>
            <person name="Dichmann D.S."/>
            <person name="Flajnik M.F."/>
            <person name="Houston D.W."/>
            <person name="Shendure J."/>
            <person name="DuPasquier L."/>
            <person name="Vize P.D."/>
            <person name="Zorn A.M."/>
            <person name="Ito M."/>
            <person name="Marcotte E.M."/>
            <person name="Wallingford J.B."/>
            <person name="Ito Y."/>
            <person name="Asashima M."/>
            <person name="Ueno N."/>
            <person name="Matsuda Y."/>
            <person name="Veenstra G.J."/>
            <person name="Fujiyama A."/>
            <person name="Harland R.M."/>
            <person name="Taira M."/>
            <person name="Rokhsar D.S."/>
        </authorList>
    </citation>
    <scope>NUCLEOTIDE SEQUENCE [LARGE SCALE GENOMIC DNA]</scope>
    <source>
        <strain evidence="9">J</strain>
    </source>
</reference>
<gene>
    <name evidence="8" type="ORF">XELAEV_18036324mg</name>
</gene>
<evidence type="ECO:0000256" key="1">
    <source>
        <dbReference type="ARBA" id="ARBA00004496"/>
    </source>
</evidence>
<dbReference type="SUPFAM" id="SSF52047">
    <property type="entry name" value="RNI-like"/>
    <property type="match status" value="1"/>
</dbReference>
<proteinExistence type="predicted"/>
<dbReference type="Pfam" id="PF17779">
    <property type="entry name" value="WHD_NOD2"/>
    <property type="match status" value="1"/>
</dbReference>
<dbReference type="Gene3D" id="3.40.50.300">
    <property type="entry name" value="P-loop containing nucleotide triphosphate hydrolases"/>
    <property type="match status" value="1"/>
</dbReference>
<evidence type="ECO:0000256" key="4">
    <source>
        <dbReference type="ARBA" id="ARBA00022737"/>
    </source>
</evidence>
<dbReference type="InterPro" id="IPR051261">
    <property type="entry name" value="NLR"/>
</dbReference>
<dbReference type="Gene3D" id="1.10.533.10">
    <property type="entry name" value="Death Domain, Fas"/>
    <property type="match status" value="1"/>
</dbReference>
<accession>A0A974CHC2</accession>
<name>A0A974CHC2_XENLA</name>
<dbReference type="InterPro" id="IPR041075">
    <property type="entry name" value="NOD1/2_WH"/>
</dbReference>
<sequence length="941" mass="108730">MSLKEKCLGEVLLIRPDLTNWLSRNPVVILRHMYEEGHFSQEKYFKLLECRPEINQVMSMLEMVTKDDEVCRKFIHVLQQVKDYYCPELQNWMRNTFPVYFKQTPGSIEKEKPEKKSTWSRIKRSLSSKHTFKLEQLDTQRNPLIIFCQLKESLRYHKHSITFQKKKIQGNLDASRSCCELIEIKYTELLITNEDPVELPDQHEYFILANRRARIYAHNKHQKITLGDLLTPMASESKTPRRVLVTGIAGIGKSLAMQRLIHDWAIGMVYRDIACAVHFALRELNLARGPVSFIDLVKRNHVHLDDVVEKLCLDPRNLMIILDGLDEFQYSINEGKAVKSISDAVPIKDLVFSLIKGYLLPGASVMVTSRPRPSVPLDAFDRRVVILGFEQEQVREYCFRFFRDKELSEDVFQYIIQNENLSGMSFIPLYCFIICTALSSFFQCRENGSCTEKPPQTITEVYRSYLCTIMHHHMRQSSSRDNETDSEPIVLCSPPIYTAMKDVLYQLGKLAYYSLLENKILFYPEDIQKYGFHPTELPDSFLQRIFVPESGQQREVFAFFHLTLQEHLAALYCVMSLTPMAEELTQCLDLWCFGVIPEDPVQCELLSTTLEIQTDNQWERLQMFSRFFMGLLCYRIEGKLKGLVECLSCDILDPLTIWFKGKIRYEVNQKLLNLLHCLRELQQETVVRNVASEIDEVNFFKVTLNPADCATLCYVLQHCNTSLKILNIGYANIGIQGLRILQLLLHRCQTLYLRYNSLTKEAAMIVSKVLKSDCEVRSLLMCGNSIGSEGVRYLWDALSSNDTLEELYVDITGITDNGLDNFVSCLTHNSTLRLLTIAGNNLTESGKHLLVELQEFRQDLKILRSFAGDMGLLQAYLDWVEDLKKDPQQLESAKNANALRNVLWELEKEEPEVEENNIKARILLLKKEITELLESSSGVVC</sequence>
<evidence type="ECO:0000256" key="2">
    <source>
        <dbReference type="ARBA" id="ARBA00022490"/>
    </source>
</evidence>
<dbReference type="InterPro" id="IPR027417">
    <property type="entry name" value="P-loop_NTPase"/>
</dbReference>
<dbReference type="SUPFAM" id="SSF52540">
    <property type="entry name" value="P-loop containing nucleoside triphosphate hydrolases"/>
    <property type="match status" value="1"/>
</dbReference>
<keyword evidence="4" id="KW-0677">Repeat</keyword>
<evidence type="ECO:0000259" key="7">
    <source>
        <dbReference type="PROSITE" id="PS50837"/>
    </source>
</evidence>
<organism evidence="8 9">
    <name type="scientific">Xenopus laevis</name>
    <name type="common">African clawed frog</name>
    <dbReference type="NCBI Taxonomy" id="8355"/>
    <lineage>
        <taxon>Eukaryota</taxon>
        <taxon>Metazoa</taxon>
        <taxon>Chordata</taxon>
        <taxon>Craniata</taxon>
        <taxon>Vertebrata</taxon>
        <taxon>Euteleostomi</taxon>
        <taxon>Amphibia</taxon>
        <taxon>Batrachia</taxon>
        <taxon>Anura</taxon>
        <taxon>Pipoidea</taxon>
        <taxon>Pipidae</taxon>
        <taxon>Xenopodinae</taxon>
        <taxon>Xenopus</taxon>
        <taxon>Xenopus</taxon>
    </lineage>
</organism>
<keyword evidence="2" id="KW-0963">Cytoplasm</keyword>
<evidence type="ECO:0000256" key="6">
    <source>
        <dbReference type="ARBA" id="ARBA00022840"/>
    </source>
</evidence>
<dbReference type="InterPro" id="IPR041267">
    <property type="entry name" value="NLRP_HD2"/>
</dbReference>